<evidence type="ECO:0000313" key="9">
    <source>
        <dbReference type="Proteomes" id="UP001500573"/>
    </source>
</evidence>
<keyword evidence="4" id="KW-0408">Iron</keyword>
<dbReference type="Gene3D" id="3.40.50.1980">
    <property type="entry name" value="Nitrogenase molybdenum iron protein domain"/>
    <property type="match status" value="2"/>
</dbReference>
<feature type="signal peptide" evidence="6">
    <location>
        <begin position="1"/>
        <end position="21"/>
    </location>
</feature>
<evidence type="ECO:0000256" key="6">
    <source>
        <dbReference type="SAM" id="SignalP"/>
    </source>
</evidence>
<evidence type="ECO:0000256" key="4">
    <source>
        <dbReference type="ARBA" id="ARBA00022496"/>
    </source>
</evidence>
<evidence type="ECO:0000256" key="1">
    <source>
        <dbReference type="ARBA" id="ARBA00004196"/>
    </source>
</evidence>
<organism evidence="8 9">
    <name type="scientific">Castellaniella ginsengisoli</name>
    <dbReference type="NCBI Taxonomy" id="546114"/>
    <lineage>
        <taxon>Bacteria</taxon>
        <taxon>Pseudomonadati</taxon>
        <taxon>Pseudomonadota</taxon>
        <taxon>Betaproteobacteria</taxon>
        <taxon>Burkholderiales</taxon>
        <taxon>Alcaligenaceae</taxon>
        <taxon>Castellaniella</taxon>
    </lineage>
</organism>
<dbReference type="InterPro" id="IPR002491">
    <property type="entry name" value="ABC_transptr_periplasmic_BD"/>
</dbReference>
<sequence length="286" mass="30843">MRLLFALLAVCACLLAPISAARDGSEEGPVILTLDWTLAETLAALGRPPAGLAQIDGYRSWVGGPAMPAGTIDLGLRSQPSMELMAALAPDLVLITPMFANMTGRLEKMGPVRTVPLYRPDADAWQSLLDMTRTLGVLTHREAAAQALIDETEALLEAGRARFRASGPLLVLQFADDRHVRVYGGNSLYQQVLDRLGIRNAWTGAVNAWGYRLLALHELAGLEGRAVIIEPVPLGTLSRIRDNALWRGLPIVSRRPPLVLPPVWSLGGLPSAQRFARLLEPLGDGS</sequence>
<keyword evidence="4" id="KW-0410">Iron transport</keyword>
<protein>
    <submittedName>
        <fullName evidence="8">ABC transporter substrate-binding protein</fullName>
    </submittedName>
</protein>
<reference evidence="9" key="1">
    <citation type="journal article" date="2019" name="Int. J. Syst. Evol. Microbiol.">
        <title>The Global Catalogue of Microorganisms (GCM) 10K type strain sequencing project: providing services to taxonomists for standard genome sequencing and annotation.</title>
        <authorList>
            <consortium name="The Broad Institute Genomics Platform"/>
            <consortium name="The Broad Institute Genome Sequencing Center for Infectious Disease"/>
            <person name="Wu L."/>
            <person name="Ma J."/>
        </authorList>
    </citation>
    <scope>NUCLEOTIDE SEQUENCE [LARGE SCALE GENOMIC DNA]</scope>
    <source>
        <strain evidence="9">JCM 15515</strain>
    </source>
</reference>
<dbReference type="EMBL" id="BAAAEX010000008">
    <property type="protein sequence ID" value="GAA0777022.1"/>
    <property type="molecule type" value="Genomic_DNA"/>
</dbReference>
<dbReference type="PANTHER" id="PTHR30532">
    <property type="entry name" value="IRON III DICITRATE-BINDING PERIPLASMIC PROTEIN"/>
    <property type="match status" value="1"/>
</dbReference>
<dbReference type="PANTHER" id="PTHR30532:SF1">
    <property type="entry name" value="IRON(3+)-HYDROXAMATE-BINDING PROTEIN FHUD"/>
    <property type="match status" value="1"/>
</dbReference>
<keyword evidence="4" id="KW-0406">Ion transport</keyword>
<dbReference type="Proteomes" id="UP001500573">
    <property type="component" value="Unassembled WGS sequence"/>
</dbReference>
<dbReference type="PROSITE" id="PS50983">
    <property type="entry name" value="FE_B12_PBP"/>
    <property type="match status" value="1"/>
</dbReference>
<evidence type="ECO:0000256" key="5">
    <source>
        <dbReference type="ARBA" id="ARBA00022729"/>
    </source>
</evidence>
<evidence type="ECO:0000256" key="2">
    <source>
        <dbReference type="ARBA" id="ARBA00008814"/>
    </source>
</evidence>
<comment type="subcellular location">
    <subcellularLocation>
        <location evidence="1">Cell envelope</location>
    </subcellularLocation>
</comment>
<comment type="caution">
    <text evidence="8">The sequence shown here is derived from an EMBL/GenBank/DDBJ whole genome shotgun (WGS) entry which is preliminary data.</text>
</comment>
<dbReference type="RefSeq" id="WP_343836408.1">
    <property type="nucleotide sequence ID" value="NZ_BAAAEX010000008.1"/>
</dbReference>
<feature type="domain" description="Fe/B12 periplasmic-binding" evidence="7">
    <location>
        <begin position="30"/>
        <end position="286"/>
    </location>
</feature>
<comment type="similarity">
    <text evidence="2">Belongs to the bacterial solute-binding protein 8 family.</text>
</comment>
<evidence type="ECO:0000256" key="3">
    <source>
        <dbReference type="ARBA" id="ARBA00022448"/>
    </source>
</evidence>
<proteinExistence type="inferred from homology"/>
<accession>A0ABP3W6T7</accession>
<dbReference type="CDD" id="cd01146">
    <property type="entry name" value="FhuD"/>
    <property type="match status" value="1"/>
</dbReference>
<keyword evidence="3" id="KW-0813">Transport</keyword>
<evidence type="ECO:0000259" key="7">
    <source>
        <dbReference type="PROSITE" id="PS50983"/>
    </source>
</evidence>
<evidence type="ECO:0000313" key="8">
    <source>
        <dbReference type="EMBL" id="GAA0777022.1"/>
    </source>
</evidence>
<dbReference type="InterPro" id="IPR051313">
    <property type="entry name" value="Bact_iron-sidero_bind"/>
</dbReference>
<keyword evidence="5 6" id="KW-0732">Signal</keyword>
<name>A0ABP3W6T7_9BURK</name>
<keyword evidence="9" id="KW-1185">Reference proteome</keyword>
<dbReference type="Pfam" id="PF01497">
    <property type="entry name" value="Peripla_BP_2"/>
    <property type="match status" value="1"/>
</dbReference>
<feature type="chain" id="PRO_5045746630" evidence="6">
    <location>
        <begin position="22"/>
        <end position="286"/>
    </location>
</feature>
<dbReference type="PRINTS" id="PR01715">
    <property type="entry name" value="FERRIBNDNGPP"/>
</dbReference>
<gene>
    <name evidence="8" type="ORF">GCM10009108_12030</name>
</gene>
<dbReference type="SUPFAM" id="SSF53807">
    <property type="entry name" value="Helical backbone' metal receptor"/>
    <property type="match status" value="1"/>
</dbReference>